<dbReference type="InterPro" id="IPR045117">
    <property type="entry name" value="ATXN2-like"/>
</dbReference>
<dbReference type="Proteomes" id="UP000823775">
    <property type="component" value="Unassembled WGS sequence"/>
</dbReference>
<evidence type="ECO:0000313" key="3">
    <source>
        <dbReference type="Proteomes" id="UP000823775"/>
    </source>
</evidence>
<feature type="domain" description="Ataxin 2 SM" evidence="1">
    <location>
        <begin position="23"/>
        <end position="106"/>
    </location>
</feature>
<comment type="caution">
    <text evidence="2">The sequence shown here is derived from an EMBL/GenBank/DDBJ whole genome shotgun (WGS) entry which is preliminary data.</text>
</comment>
<dbReference type="InterPro" id="IPR025852">
    <property type="entry name" value="SM_dom_ATX"/>
</dbReference>
<name>A0ABS8RQZ4_DATST</name>
<keyword evidence="3" id="KW-1185">Reference proteome</keyword>
<dbReference type="PANTHER" id="PTHR12854:SF7">
    <property type="entry name" value="ATAXIN-2 HOMOLOG"/>
    <property type="match status" value="1"/>
</dbReference>
<dbReference type="PANTHER" id="PTHR12854">
    <property type="entry name" value="ATAXIN 2-RELATED"/>
    <property type="match status" value="1"/>
</dbReference>
<evidence type="ECO:0000259" key="1">
    <source>
        <dbReference type="Pfam" id="PF14438"/>
    </source>
</evidence>
<protein>
    <submittedName>
        <fullName evidence="2">Polyadenylate-binding protein-interacting protein 3</fullName>
    </submittedName>
</protein>
<organism evidence="2 3">
    <name type="scientific">Datura stramonium</name>
    <name type="common">Jimsonweed</name>
    <name type="synonym">Common thornapple</name>
    <dbReference type="NCBI Taxonomy" id="4076"/>
    <lineage>
        <taxon>Eukaryota</taxon>
        <taxon>Viridiplantae</taxon>
        <taxon>Streptophyta</taxon>
        <taxon>Embryophyta</taxon>
        <taxon>Tracheophyta</taxon>
        <taxon>Spermatophyta</taxon>
        <taxon>Magnoliopsida</taxon>
        <taxon>eudicotyledons</taxon>
        <taxon>Gunneridae</taxon>
        <taxon>Pentapetalae</taxon>
        <taxon>asterids</taxon>
        <taxon>lamiids</taxon>
        <taxon>Solanales</taxon>
        <taxon>Solanaceae</taxon>
        <taxon>Solanoideae</taxon>
        <taxon>Datureae</taxon>
        <taxon>Datura</taxon>
    </lineage>
</organism>
<sequence>MISSLIPTPSVTGKGGASQSLSRDQLVFLSVCLVGHQVEAQVMDGSVFPGILNATNTEKDFGIILKMAYLIKDSPEGMKNTSETFSKPPSKTLIIPGKEFVQVRAKGVPTFLDSFRTEFMLEQQQELLTDSCISQSRHIEVERQLECWVSDDDDPECPN</sequence>
<proteinExistence type="predicted"/>
<reference evidence="2 3" key="1">
    <citation type="journal article" date="2021" name="BMC Genomics">
        <title>Datura genome reveals duplications of psychoactive alkaloid biosynthetic genes and high mutation rate following tissue culture.</title>
        <authorList>
            <person name="Rajewski A."/>
            <person name="Carter-House D."/>
            <person name="Stajich J."/>
            <person name="Litt A."/>
        </authorList>
    </citation>
    <scope>NUCLEOTIDE SEQUENCE [LARGE SCALE GENOMIC DNA]</scope>
    <source>
        <strain evidence="2">AR-01</strain>
    </source>
</reference>
<gene>
    <name evidence="2" type="primary">CID3_4</name>
    <name evidence="2" type="ORF">HAX54_050662</name>
</gene>
<evidence type="ECO:0000313" key="2">
    <source>
        <dbReference type="EMBL" id="MCD7449224.1"/>
    </source>
</evidence>
<accession>A0ABS8RQZ4</accession>
<dbReference type="EMBL" id="JACEIK010000089">
    <property type="protein sequence ID" value="MCD7449224.1"/>
    <property type="molecule type" value="Genomic_DNA"/>
</dbReference>
<dbReference type="Pfam" id="PF14438">
    <property type="entry name" value="SM-ATX"/>
    <property type="match status" value="1"/>
</dbReference>